<dbReference type="PANTHER" id="PTHR21039">
    <property type="entry name" value="HISTIDINOL PHOSPHATASE-RELATED"/>
    <property type="match status" value="1"/>
</dbReference>
<dbReference type="RefSeq" id="WP_219778489.1">
    <property type="nucleotide sequence ID" value="NZ_JAHXPT010000003.1"/>
</dbReference>
<evidence type="ECO:0000256" key="8">
    <source>
        <dbReference type="RuleBase" id="RU366003"/>
    </source>
</evidence>
<proteinExistence type="inferred from homology"/>
<dbReference type="Pfam" id="PF02811">
    <property type="entry name" value="PHP"/>
    <property type="match status" value="1"/>
</dbReference>
<keyword evidence="11" id="KW-1185">Reference proteome</keyword>
<evidence type="ECO:0000313" key="11">
    <source>
        <dbReference type="Proteomes" id="UP001519921"/>
    </source>
</evidence>
<dbReference type="NCBIfam" id="TIGR01856">
    <property type="entry name" value="hisJ_fam"/>
    <property type="match status" value="1"/>
</dbReference>
<evidence type="ECO:0000313" key="10">
    <source>
        <dbReference type="EMBL" id="MBW6409430.1"/>
    </source>
</evidence>
<feature type="domain" description="Polymerase/histidinol phosphatase N-terminal" evidence="9">
    <location>
        <begin position="4"/>
        <end position="85"/>
    </location>
</feature>
<dbReference type="InterPro" id="IPR004013">
    <property type="entry name" value="PHP_dom"/>
</dbReference>
<evidence type="ECO:0000256" key="6">
    <source>
        <dbReference type="ARBA" id="ARBA00023102"/>
    </source>
</evidence>
<comment type="catalytic activity">
    <reaction evidence="7 8">
        <text>L-histidinol phosphate + H2O = L-histidinol + phosphate</text>
        <dbReference type="Rhea" id="RHEA:14465"/>
        <dbReference type="ChEBI" id="CHEBI:15377"/>
        <dbReference type="ChEBI" id="CHEBI:43474"/>
        <dbReference type="ChEBI" id="CHEBI:57699"/>
        <dbReference type="ChEBI" id="CHEBI:57980"/>
        <dbReference type="EC" id="3.1.3.15"/>
    </reaction>
</comment>
<dbReference type="EC" id="3.1.3.15" evidence="3 8"/>
<evidence type="ECO:0000256" key="3">
    <source>
        <dbReference type="ARBA" id="ARBA00013085"/>
    </source>
</evidence>
<evidence type="ECO:0000256" key="5">
    <source>
        <dbReference type="ARBA" id="ARBA00022801"/>
    </source>
</evidence>
<dbReference type="EMBL" id="JAHXPT010000003">
    <property type="protein sequence ID" value="MBW6409430.1"/>
    <property type="molecule type" value="Genomic_DNA"/>
</dbReference>
<accession>A0ABS7AL96</accession>
<keyword evidence="4 8" id="KW-0028">Amino-acid biosynthesis</keyword>
<evidence type="ECO:0000256" key="1">
    <source>
        <dbReference type="ARBA" id="ARBA00004970"/>
    </source>
</evidence>
<comment type="caution">
    <text evidence="10">The sequence shown here is derived from an EMBL/GenBank/DDBJ whole genome shotgun (WGS) entry which is preliminary data.</text>
</comment>
<dbReference type="InterPro" id="IPR003141">
    <property type="entry name" value="Pol/His_phosphatase_N"/>
</dbReference>
<evidence type="ECO:0000256" key="2">
    <source>
        <dbReference type="ARBA" id="ARBA00009152"/>
    </source>
</evidence>
<organism evidence="10 11">
    <name type="scientific">Clostridium weizhouense</name>
    <dbReference type="NCBI Taxonomy" id="2859781"/>
    <lineage>
        <taxon>Bacteria</taxon>
        <taxon>Bacillati</taxon>
        <taxon>Bacillota</taxon>
        <taxon>Clostridia</taxon>
        <taxon>Eubacteriales</taxon>
        <taxon>Clostridiaceae</taxon>
        <taxon>Clostridium</taxon>
    </lineage>
</organism>
<gene>
    <name evidence="10" type="ORF">KYD98_04945</name>
</gene>
<name>A0ABS7AL96_9CLOT</name>
<dbReference type="PANTHER" id="PTHR21039:SF0">
    <property type="entry name" value="HISTIDINOL-PHOSPHATASE"/>
    <property type="match status" value="1"/>
</dbReference>
<protein>
    <recommendedName>
        <fullName evidence="3 8">Histidinol-phosphatase</fullName>
        <shortName evidence="8">HolPase</shortName>
        <ecNumber evidence="3 8">3.1.3.15</ecNumber>
    </recommendedName>
</protein>
<dbReference type="Proteomes" id="UP001519921">
    <property type="component" value="Unassembled WGS sequence"/>
</dbReference>
<keyword evidence="6 8" id="KW-0368">Histidine biosynthesis</keyword>
<dbReference type="SUPFAM" id="SSF89550">
    <property type="entry name" value="PHP domain-like"/>
    <property type="match status" value="1"/>
</dbReference>
<comment type="pathway">
    <text evidence="1 8">Amino-acid biosynthesis; L-histidine biosynthesis; L-histidine from 5-phospho-alpha-D-ribose 1-diphosphate: step 8/9.</text>
</comment>
<dbReference type="SMART" id="SM00481">
    <property type="entry name" value="POLIIIAc"/>
    <property type="match status" value="1"/>
</dbReference>
<evidence type="ECO:0000259" key="9">
    <source>
        <dbReference type="SMART" id="SM00481"/>
    </source>
</evidence>
<evidence type="ECO:0000256" key="4">
    <source>
        <dbReference type="ARBA" id="ARBA00022605"/>
    </source>
</evidence>
<evidence type="ECO:0000256" key="7">
    <source>
        <dbReference type="ARBA" id="ARBA00049158"/>
    </source>
</evidence>
<dbReference type="InterPro" id="IPR010140">
    <property type="entry name" value="Histidinol_P_phosphatase_HisJ"/>
</dbReference>
<dbReference type="Gene3D" id="3.20.20.140">
    <property type="entry name" value="Metal-dependent hydrolases"/>
    <property type="match status" value="1"/>
</dbReference>
<reference evidence="10 11" key="1">
    <citation type="submission" date="2021-07" db="EMBL/GenBank/DDBJ databases">
        <title>Clostridium weizhouense sp. nov., an anaerobic bacterium isolated from activated sludge of Petroleum wastewater.</title>
        <authorList>
            <person name="Li Q."/>
        </authorList>
    </citation>
    <scope>NUCLEOTIDE SEQUENCE [LARGE SCALE GENOMIC DNA]</scope>
    <source>
        <strain evidence="10 11">YB-6</strain>
    </source>
</reference>
<sequence length="265" mass="30826">MSYSDYHMHCHYSADSTTPMIDMIKKSIELGLKEICFTDHIDYDVLGNPNVKIDYDKYLEELEFYKNKYSNKISIKKGIEMGLQSHILEQCSKEIHEHDLDFVIGSIHTIDRFELCTGDFHKGKTQFEVYEGYYKTLLNIVNSFIDYSVLGHVDLIKRYGNYDTILDDSLFNDYLESILKKVIENGKGIELNTSSFKYKLPDLTPSTNILKMYKHLGGEIITVGSDSHITSQIATEFPYVHDVLREIGFKYVCRFNKMKPEFIKL</sequence>
<keyword evidence="5 8" id="KW-0378">Hydrolase</keyword>
<comment type="similarity">
    <text evidence="2 8">Belongs to the PHP hydrolase family. HisK subfamily.</text>
</comment>
<dbReference type="InterPro" id="IPR016195">
    <property type="entry name" value="Pol/histidinol_Pase-like"/>
</dbReference>